<dbReference type="Pfam" id="PF13229">
    <property type="entry name" value="Beta_helix"/>
    <property type="match status" value="2"/>
</dbReference>
<dbReference type="PANTHER" id="PTHR36453">
    <property type="entry name" value="SECRETED PROTEIN-RELATED"/>
    <property type="match status" value="1"/>
</dbReference>
<keyword evidence="4" id="KW-1185">Reference proteome</keyword>
<dbReference type="OrthoDB" id="1016457at2"/>
<comment type="caution">
    <text evidence="3">The sequence shown here is derived from an EMBL/GenBank/DDBJ whole genome shotgun (WGS) entry which is preliminary data.</text>
</comment>
<dbReference type="InterPro" id="IPR039448">
    <property type="entry name" value="Beta_helix"/>
</dbReference>
<evidence type="ECO:0000313" key="3">
    <source>
        <dbReference type="EMBL" id="OAI28341.1"/>
    </source>
</evidence>
<dbReference type="Gene3D" id="2.160.20.10">
    <property type="entry name" value="Single-stranded right-handed beta-helix, Pectin lyase-like"/>
    <property type="match status" value="2"/>
</dbReference>
<dbReference type="InterPro" id="IPR006626">
    <property type="entry name" value="PbH1"/>
</dbReference>
<dbReference type="SUPFAM" id="SSF51126">
    <property type="entry name" value="Pectin lyase-like"/>
    <property type="match status" value="2"/>
</dbReference>
<organism evidence="3 4">
    <name type="scientific">Methylomonas koyamae</name>
    <dbReference type="NCBI Taxonomy" id="702114"/>
    <lineage>
        <taxon>Bacteria</taxon>
        <taxon>Pseudomonadati</taxon>
        <taxon>Pseudomonadota</taxon>
        <taxon>Gammaproteobacteria</taxon>
        <taxon>Methylococcales</taxon>
        <taxon>Methylococcaceae</taxon>
        <taxon>Methylomonas</taxon>
    </lineage>
</organism>
<gene>
    <name evidence="3" type="ORF">A1355_01275</name>
</gene>
<proteinExistence type="predicted"/>
<dbReference type="Proteomes" id="UP000077628">
    <property type="component" value="Unassembled WGS sequence"/>
</dbReference>
<dbReference type="InterPro" id="IPR012334">
    <property type="entry name" value="Pectin_lyas_fold"/>
</dbReference>
<protein>
    <recommendedName>
        <fullName evidence="2">Right handed beta helix domain-containing protein</fullName>
    </recommendedName>
</protein>
<dbReference type="AlphaFoldDB" id="A0A177PDS3"/>
<dbReference type="STRING" id="702114.A1355_01275"/>
<dbReference type="EMBL" id="LUUK01000012">
    <property type="protein sequence ID" value="OAI28341.1"/>
    <property type="molecule type" value="Genomic_DNA"/>
</dbReference>
<keyword evidence="1" id="KW-0732">Signal</keyword>
<dbReference type="InterPro" id="IPR011050">
    <property type="entry name" value="Pectin_lyase_fold/virulence"/>
</dbReference>
<evidence type="ECO:0000259" key="2">
    <source>
        <dbReference type="Pfam" id="PF13229"/>
    </source>
</evidence>
<dbReference type="PANTHER" id="PTHR36453:SF1">
    <property type="entry name" value="RIGHT HANDED BETA HELIX DOMAIN-CONTAINING PROTEIN"/>
    <property type="match status" value="1"/>
</dbReference>
<evidence type="ECO:0000256" key="1">
    <source>
        <dbReference type="SAM" id="SignalP"/>
    </source>
</evidence>
<feature type="signal peptide" evidence="1">
    <location>
        <begin position="1"/>
        <end position="24"/>
    </location>
</feature>
<reference evidence="4" key="1">
    <citation type="submission" date="2016-03" db="EMBL/GenBank/DDBJ databases">
        <authorList>
            <person name="Heylen K."/>
            <person name="De Vos P."/>
            <person name="Vekeman B."/>
        </authorList>
    </citation>
    <scope>NUCLEOTIDE SEQUENCE [LARGE SCALE GENOMIC DNA]</scope>
    <source>
        <strain evidence="4">R-45383</strain>
    </source>
</reference>
<sequence>MEIVMSMRLFLLLASLQICSVSMARDIYVSPSGSDLLDGSSVTVNTKTKTGPFKTLGKAQQAVRDLKATGGLTEPVTVHIAAGTFQLPSALEFTDADSGEVGKEIIWDGVKGGTLVTGAIQLKGCSAYDENQPEQVLNCPLPNSTVASITQETDSRIKGNAPKFEVFVDDVRMQLARWPDYGWAYVRTPLNTNTKFKAFQTLPDFQSETSNARVHIYAGNDYFDQYIGVSNIDLINNQIELSTPTNNEIGVGRRFYIDNVASALTIENEWFYDNANEQILFIPPYGSAAKKVYISNSKNLVTLTGTKNIKFSNLTFRHSTSSAIVLDNTNAIILDNLEINNVGGAGINGTNSTSVTVSNNVIHSTGRGGISLSGGDRVTLTQSGNKILNNYIYEYSDILFNIADAIIVNGVGALISHNTITNGNGGAIYIRGNDHFVERNDISRICITSGDCGSIYSAGDWTYRGNVLRYNYIHDSYGYTLNLDTLNVDKNIIQYKYDSARGIYLDNGVSGFNVFGNLVVNAGYIGIQIGGGRDNNIENNIVKTNKKAIYIDSRSPYYDWNINRDSLDSMPIDSPVWKTKYPKLSEPMSNETWPEGNQIVRNIFISTTYLGYSFKYQIPSVGNTIMDNIVWHATSQLRIDYKILDTGESKGGSLWPEWMKKNIEQGTINADPCLSIVGKKISLTCDSSPAISLGIQGLPSDFGIVK</sequence>
<feature type="domain" description="Right handed beta helix" evidence="2">
    <location>
        <begin position="264"/>
        <end position="391"/>
    </location>
</feature>
<feature type="domain" description="Right handed beta helix" evidence="2">
    <location>
        <begin position="405"/>
        <end position="556"/>
    </location>
</feature>
<dbReference type="SMART" id="SM00710">
    <property type="entry name" value="PbH1"/>
    <property type="match status" value="7"/>
</dbReference>
<accession>A0A177PDS3</accession>
<name>A0A177PDS3_9GAMM</name>
<evidence type="ECO:0000313" key="4">
    <source>
        <dbReference type="Proteomes" id="UP000077628"/>
    </source>
</evidence>
<feature type="chain" id="PRO_5008070217" description="Right handed beta helix domain-containing protein" evidence="1">
    <location>
        <begin position="25"/>
        <end position="706"/>
    </location>
</feature>